<keyword evidence="1" id="KW-0812">Transmembrane</keyword>
<proteinExistence type="predicted"/>
<gene>
    <name evidence="3" type="ORF">LX95_00746</name>
</gene>
<sequence>MKLLIDILGWSGSSLIIFAYALTLIENKKYLTFSKYLNLLGGIFIAINCYYYNAIPPFVTNLLWSIIATLTIYKTRKKKIHCSKNKCLT</sequence>
<evidence type="ECO:0000256" key="1">
    <source>
        <dbReference type="SAM" id="Phobius"/>
    </source>
</evidence>
<dbReference type="Proteomes" id="UP000249542">
    <property type="component" value="Unassembled WGS sequence"/>
</dbReference>
<evidence type="ECO:0000259" key="2">
    <source>
        <dbReference type="Pfam" id="PF26604"/>
    </source>
</evidence>
<accession>A0A2W7IBP7</accession>
<keyword evidence="1" id="KW-0472">Membrane</keyword>
<organism evidence="3 4">
    <name type="scientific">Mesonia algae</name>
    <dbReference type="NCBI Taxonomy" id="213248"/>
    <lineage>
        <taxon>Bacteria</taxon>
        <taxon>Pseudomonadati</taxon>
        <taxon>Bacteroidota</taxon>
        <taxon>Flavobacteriia</taxon>
        <taxon>Flavobacteriales</taxon>
        <taxon>Flavobacteriaceae</taxon>
        <taxon>Mesonia</taxon>
    </lineage>
</organism>
<feature type="transmembrane region" description="Helical" evidence="1">
    <location>
        <begin position="7"/>
        <end position="24"/>
    </location>
</feature>
<name>A0A2W7IBP7_9FLAO</name>
<evidence type="ECO:0000313" key="4">
    <source>
        <dbReference type="Proteomes" id="UP000249542"/>
    </source>
</evidence>
<feature type="domain" description="CBU-0592-like" evidence="2">
    <location>
        <begin position="5"/>
        <end position="78"/>
    </location>
</feature>
<feature type="transmembrane region" description="Helical" evidence="1">
    <location>
        <begin position="59"/>
        <end position="76"/>
    </location>
</feature>
<reference evidence="3 4" key="1">
    <citation type="submission" date="2018-06" db="EMBL/GenBank/DDBJ databases">
        <title>Genomic Encyclopedia of Archaeal and Bacterial Type Strains, Phase II (KMG-II): from individual species to whole genera.</title>
        <authorList>
            <person name="Goeker M."/>
        </authorList>
    </citation>
    <scope>NUCLEOTIDE SEQUENCE [LARGE SCALE GENOMIC DNA]</scope>
    <source>
        <strain evidence="3 4">DSM 15361</strain>
    </source>
</reference>
<dbReference type="InterPro" id="IPR058058">
    <property type="entry name" value="CBU_0592-like"/>
</dbReference>
<evidence type="ECO:0000313" key="3">
    <source>
        <dbReference type="EMBL" id="PZW42435.1"/>
    </source>
</evidence>
<dbReference type="EMBL" id="QKYV01000002">
    <property type="protein sequence ID" value="PZW42435.1"/>
    <property type="molecule type" value="Genomic_DNA"/>
</dbReference>
<comment type="caution">
    <text evidence="3">The sequence shown here is derived from an EMBL/GenBank/DDBJ whole genome shotgun (WGS) entry which is preliminary data.</text>
</comment>
<dbReference type="AlphaFoldDB" id="A0A2W7IBP7"/>
<keyword evidence="4" id="KW-1185">Reference proteome</keyword>
<protein>
    <recommendedName>
        <fullName evidence="2">CBU-0592-like domain-containing protein</fullName>
    </recommendedName>
</protein>
<keyword evidence="1" id="KW-1133">Transmembrane helix</keyword>
<dbReference type="Pfam" id="PF26604">
    <property type="entry name" value="CBU_0592"/>
    <property type="match status" value="1"/>
</dbReference>